<dbReference type="RefSeq" id="WP_190524165.1">
    <property type="nucleotide sequence ID" value="NZ_JAMPKX010000001.1"/>
</dbReference>
<reference evidence="3 4" key="1">
    <citation type="submission" date="2022-04" db="EMBL/GenBank/DDBJ databases">
        <title>Positive selection, recombination, and allopatry shape intraspecific diversity of widespread and dominant cyanobacteria.</title>
        <authorList>
            <person name="Wei J."/>
            <person name="Shu W."/>
            <person name="Hu C."/>
        </authorList>
    </citation>
    <scope>NUCLEOTIDE SEQUENCE [LARGE SCALE GENOMIC DNA]</scope>
    <source>
        <strain evidence="3 4">DQ-A4</strain>
    </source>
</reference>
<proteinExistence type="predicted"/>
<keyword evidence="4" id="KW-1185">Reference proteome</keyword>
<dbReference type="Proteomes" id="UP001482513">
    <property type="component" value="Unassembled WGS sequence"/>
</dbReference>
<evidence type="ECO:0000259" key="2">
    <source>
        <dbReference type="Pfam" id="PF04982"/>
    </source>
</evidence>
<gene>
    <name evidence="3" type="ORF">NC992_04125</name>
</gene>
<dbReference type="InterPro" id="IPR007065">
    <property type="entry name" value="HPP"/>
</dbReference>
<dbReference type="Pfam" id="PF04982">
    <property type="entry name" value="TM_HPP"/>
    <property type="match status" value="1"/>
</dbReference>
<feature type="transmembrane region" description="Helical" evidence="1">
    <location>
        <begin position="53"/>
        <end position="70"/>
    </location>
</feature>
<feature type="transmembrane region" description="Helical" evidence="1">
    <location>
        <begin position="143"/>
        <end position="166"/>
    </location>
</feature>
<dbReference type="PANTHER" id="PTHR33741">
    <property type="entry name" value="TRANSMEMBRANE PROTEIN DDB_G0269096-RELATED"/>
    <property type="match status" value="1"/>
</dbReference>
<organism evidence="3 4">
    <name type="scientific">Leptolyngbya subtilissima DQ-A4</name>
    <dbReference type="NCBI Taxonomy" id="2933933"/>
    <lineage>
        <taxon>Bacteria</taxon>
        <taxon>Bacillati</taxon>
        <taxon>Cyanobacteriota</taxon>
        <taxon>Cyanophyceae</taxon>
        <taxon>Leptolyngbyales</taxon>
        <taxon>Leptolyngbyaceae</taxon>
        <taxon>Leptolyngbya group</taxon>
        <taxon>Leptolyngbya</taxon>
    </lineage>
</organism>
<keyword evidence="1" id="KW-1133">Transmembrane helix</keyword>
<evidence type="ECO:0000313" key="4">
    <source>
        <dbReference type="Proteomes" id="UP001482513"/>
    </source>
</evidence>
<dbReference type="PANTHER" id="PTHR33741:SF5">
    <property type="entry name" value="TRANSMEMBRANE PROTEIN DDB_G0269096-RELATED"/>
    <property type="match status" value="1"/>
</dbReference>
<name>A0ABV0K2A4_9CYAN</name>
<accession>A0ABV0K2A4</accession>
<dbReference type="EMBL" id="JAMPKX010000001">
    <property type="protein sequence ID" value="MEP0946053.1"/>
    <property type="molecule type" value="Genomic_DNA"/>
</dbReference>
<keyword evidence="1" id="KW-0812">Transmembrane</keyword>
<protein>
    <submittedName>
        <fullName evidence="3">HPP family protein</fullName>
    </submittedName>
</protein>
<sequence length="176" mass="18855">MRQLNYRPAPRTLRLLRPSSHQPRFTHGQILTSYLCSFVGIAVLAYLTVYTGYPLIAAPFGATAVLVFAVPESPLAQPRNVIGGCVVGGVVCVACVSLFGTAPWVMALAVATAIQLMQLTHTLHPPGGAVALVGVMSNASWDFVFTPVLTGAVLLVLCTVAFSRWIPGRPYPKHWL</sequence>
<comment type="caution">
    <text evidence="3">The sequence shown here is derived from an EMBL/GenBank/DDBJ whole genome shotgun (WGS) entry which is preliminary data.</text>
</comment>
<evidence type="ECO:0000313" key="3">
    <source>
        <dbReference type="EMBL" id="MEP0946053.1"/>
    </source>
</evidence>
<evidence type="ECO:0000256" key="1">
    <source>
        <dbReference type="SAM" id="Phobius"/>
    </source>
</evidence>
<dbReference type="InterPro" id="IPR058581">
    <property type="entry name" value="TM_HPP"/>
</dbReference>
<feature type="transmembrane region" description="Helical" evidence="1">
    <location>
        <begin position="82"/>
        <end position="114"/>
    </location>
</feature>
<feature type="domain" description="HPP transmembrane region" evidence="2">
    <location>
        <begin position="23"/>
        <end position="172"/>
    </location>
</feature>
<keyword evidence="1" id="KW-0472">Membrane</keyword>
<feature type="transmembrane region" description="Helical" evidence="1">
    <location>
        <begin position="30"/>
        <end position="47"/>
    </location>
</feature>